<dbReference type="PRINTS" id="PR00992">
    <property type="entry name" value="ALARACEMASE"/>
</dbReference>
<dbReference type="EMBL" id="FUYB01000014">
    <property type="protein sequence ID" value="SKA85897.1"/>
    <property type="molecule type" value="Genomic_DNA"/>
</dbReference>
<comment type="cofactor">
    <cofactor evidence="2 5 6">
        <name>pyridoxal 5'-phosphate</name>
        <dbReference type="ChEBI" id="CHEBI:597326"/>
    </cofactor>
</comment>
<dbReference type="PROSITE" id="PS00395">
    <property type="entry name" value="ALANINE_RACEMASE"/>
    <property type="match status" value="1"/>
</dbReference>
<dbReference type="NCBIfam" id="TIGR00492">
    <property type="entry name" value="alr"/>
    <property type="match status" value="1"/>
</dbReference>
<dbReference type="InterPro" id="IPR000821">
    <property type="entry name" value="Ala_racemase"/>
</dbReference>
<dbReference type="InterPro" id="IPR009006">
    <property type="entry name" value="Ala_racemase/Decarboxylase_C"/>
</dbReference>
<comment type="pathway">
    <text evidence="5">Amino-acid biosynthesis; D-alanine biosynthesis; D-alanine from L-alanine: step 1/1.</text>
</comment>
<evidence type="ECO:0000256" key="7">
    <source>
        <dbReference type="PIRSR" id="PIRSR600821-52"/>
    </source>
</evidence>
<keyword evidence="3 5" id="KW-0663">Pyridoxal phosphate</keyword>
<dbReference type="PANTHER" id="PTHR30511:SF0">
    <property type="entry name" value="ALANINE RACEMASE, CATABOLIC-RELATED"/>
    <property type="match status" value="1"/>
</dbReference>
<proteinExistence type="inferred from homology"/>
<evidence type="ECO:0000256" key="1">
    <source>
        <dbReference type="ARBA" id="ARBA00000316"/>
    </source>
</evidence>
<evidence type="ECO:0000313" key="10">
    <source>
        <dbReference type="Proteomes" id="UP000190460"/>
    </source>
</evidence>
<dbReference type="GO" id="GO:0005829">
    <property type="term" value="C:cytosol"/>
    <property type="evidence" value="ECO:0007669"/>
    <property type="project" value="TreeGrafter"/>
</dbReference>
<dbReference type="EC" id="5.1.1.1" evidence="5"/>
<evidence type="ECO:0000313" key="9">
    <source>
        <dbReference type="EMBL" id="SKA85897.1"/>
    </source>
</evidence>
<dbReference type="UniPathway" id="UPA00042">
    <property type="reaction ID" value="UER00497"/>
</dbReference>
<dbReference type="InterPro" id="IPR029066">
    <property type="entry name" value="PLP-binding_barrel"/>
</dbReference>
<keyword evidence="4 5" id="KW-0413">Isomerase</keyword>
<dbReference type="Gene3D" id="2.40.37.10">
    <property type="entry name" value="Lyase, Ornithine Decarboxylase, Chain A, domain 1"/>
    <property type="match status" value="1"/>
</dbReference>
<dbReference type="GO" id="GO:0030632">
    <property type="term" value="P:D-alanine biosynthetic process"/>
    <property type="evidence" value="ECO:0007669"/>
    <property type="project" value="UniProtKB-UniRule"/>
</dbReference>
<dbReference type="STRING" id="92487.SAMN02745130_02650"/>
<feature type="binding site" evidence="5 7">
    <location>
        <position position="131"/>
    </location>
    <ligand>
        <name>substrate</name>
    </ligand>
</feature>
<keyword evidence="10" id="KW-1185">Reference proteome</keyword>
<gene>
    <name evidence="9" type="ORF">SAMN02745130_02650</name>
</gene>
<dbReference type="CDD" id="cd06827">
    <property type="entry name" value="PLPDE_III_AR_proteobact"/>
    <property type="match status" value="1"/>
</dbReference>
<feature type="active site" description="Proton acceptor; specific for D-alanine" evidence="5">
    <location>
        <position position="35"/>
    </location>
</feature>
<evidence type="ECO:0000256" key="3">
    <source>
        <dbReference type="ARBA" id="ARBA00022898"/>
    </source>
</evidence>
<dbReference type="Pfam" id="PF00842">
    <property type="entry name" value="Ala_racemase_C"/>
    <property type="match status" value="1"/>
</dbReference>
<dbReference type="InterPro" id="IPR001608">
    <property type="entry name" value="Ala_racemase_N"/>
</dbReference>
<protein>
    <recommendedName>
        <fullName evidence="5">Alanine racemase</fullName>
        <ecNumber evidence="5">5.1.1.1</ecNumber>
    </recommendedName>
</protein>
<dbReference type="HAMAP" id="MF_01201">
    <property type="entry name" value="Ala_racemase"/>
    <property type="match status" value="1"/>
</dbReference>
<feature type="binding site" evidence="5 7">
    <location>
        <position position="303"/>
    </location>
    <ligand>
        <name>substrate</name>
    </ligand>
</feature>
<organism evidence="9 10">
    <name type="scientific">Thiothrix eikelboomii</name>
    <dbReference type="NCBI Taxonomy" id="92487"/>
    <lineage>
        <taxon>Bacteria</taxon>
        <taxon>Pseudomonadati</taxon>
        <taxon>Pseudomonadota</taxon>
        <taxon>Gammaproteobacteria</taxon>
        <taxon>Thiotrichales</taxon>
        <taxon>Thiotrichaceae</taxon>
        <taxon>Thiothrix</taxon>
    </lineage>
</organism>
<evidence type="ECO:0000259" key="8">
    <source>
        <dbReference type="SMART" id="SM01005"/>
    </source>
</evidence>
<feature type="domain" description="Alanine racemase C-terminal" evidence="8">
    <location>
        <begin position="234"/>
        <end position="357"/>
    </location>
</feature>
<reference evidence="9 10" key="1">
    <citation type="submission" date="2017-02" db="EMBL/GenBank/DDBJ databases">
        <authorList>
            <person name="Peterson S.W."/>
        </authorList>
    </citation>
    <scope>NUCLEOTIDE SEQUENCE [LARGE SCALE GENOMIC DNA]</scope>
    <source>
        <strain evidence="9 10">ATCC 49788</strain>
    </source>
</reference>
<dbReference type="AlphaFoldDB" id="A0A1T4X8Y4"/>
<comment type="catalytic activity">
    <reaction evidence="1 5">
        <text>L-alanine = D-alanine</text>
        <dbReference type="Rhea" id="RHEA:20249"/>
        <dbReference type="ChEBI" id="CHEBI:57416"/>
        <dbReference type="ChEBI" id="CHEBI:57972"/>
        <dbReference type="EC" id="5.1.1.1"/>
    </reaction>
</comment>
<feature type="modified residue" description="N6-(pyridoxal phosphate)lysine" evidence="5 6">
    <location>
        <position position="35"/>
    </location>
</feature>
<dbReference type="GO" id="GO:0008784">
    <property type="term" value="F:alanine racemase activity"/>
    <property type="evidence" value="ECO:0007669"/>
    <property type="project" value="UniProtKB-UniRule"/>
</dbReference>
<dbReference type="OrthoDB" id="9813814at2"/>
<comment type="function">
    <text evidence="5">Catalyzes the interconversion of L-alanine and D-alanine. May also act on other amino acids.</text>
</comment>
<dbReference type="GO" id="GO:0030170">
    <property type="term" value="F:pyridoxal phosphate binding"/>
    <property type="evidence" value="ECO:0007669"/>
    <property type="project" value="UniProtKB-UniRule"/>
</dbReference>
<dbReference type="InterPro" id="IPR011079">
    <property type="entry name" value="Ala_racemase_C"/>
</dbReference>
<sequence length="358" mass="38610">MARPAVAVIDLNAIRHNYRLAKSLAAHAKAFAIIKANAYGHGAVRVAQALEAEVDGFGVACIEEALELRDSGIKAPILLLEGVFTANELILANHESLSLVVHNSQQLEDLLVAKPKNKFKIFLKVDTGMHRLGFAPTEVKALWPRLQACQHLESITLMTHFARADELSSDYTLQQLQSFKAAVAGLTAPYCLANSPAILAWPATHYDCVRPGLMLYGASPFTQAQAAAQHLKPAMRLESALIAIRQLAAGETIGYGGRFRCEQATTVGVVALGYADGYPRHALDGTPIAVNGIRTRLIGRVSMDMLTLDLTGLNCQVGDRVQLWGDTVLATEVAAASQTIPYTLFTGVTRRVPLTYLG</sequence>
<dbReference type="SUPFAM" id="SSF51419">
    <property type="entry name" value="PLP-binding barrel"/>
    <property type="match status" value="1"/>
</dbReference>
<feature type="active site" description="Proton acceptor; specific for L-alanine" evidence="5">
    <location>
        <position position="255"/>
    </location>
</feature>
<dbReference type="Pfam" id="PF01168">
    <property type="entry name" value="Ala_racemase_N"/>
    <property type="match status" value="1"/>
</dbReference>
<dbReference type="SMART" id="SM01005">
    <property type="entry name" value="Ala_racemase_C"/>
    <property type="match status" value="1"/>
</dbReference>
<accession>A0A1T4X8Y4</accession>
<dbReference type="Proteomes" id="UP000190460">
    <property type="component" value="Unassembled WGS sequence"/>
</dbReference>
<dbReference type="InterPro" id="IPR020622">
    <property type="entry name" value="Ala_racemase_pyridoxalP-BS"/>
</dbReference>
<dbReference type="Gene3D" id="3.20.20.10">
    <property type="entry name" value="Alanine racemase"/>
    <property type="match status" value="1"/>
</dbReference>
<comment type="similarity">
    <text evidence="5">Belongs to the alanine racemase family.</text>
</comment>
<dbReference type="FunFam" id="3.20.20.10:FF:000002">
    <property type="entry name" value="Alanine racemase"/>
    <property type="match status" value="1"/>
</dbReference>
<evidence type="ECO:0000256" key="6">
    <source>
        <dbReference type="PIRSR" id="PIRSR600821-50"/>
    </source>
</evidence>
<name>A0A1T4X8Y4_9GAMM</name>
<dbReference type="RefSeq" id="WP_078923107.1">
    <property type="nucleotide sequence ID" value="NZ_FUYB01000014.1"/>
</dbReference>
<evidence type="ECO:0000256" key="4">
    <source>
        <dbReference type="ARBA" id="ARBA00023235"/>
    </source>
</evidence>
<dbReference type="PANTHER" id="PTHR30511">
    <property type="entry name" value="ALANINE RACEMASE"/>
    <property type="match status" value="1"/>
</dbReference>
<dbReference type="SUPFAM" id="SSF50621">
    <property type="entry name" value="Alanine racemase C-terminal domain-like"/>
    <property type="match status" value="1"/>
</dbReference>
<evidence type="ECO:0000256" key="2">
    <source>
        <dbReference type="ARBA" id="ARBA00001933"/>
    </source>
</evidence>
<evidence type="ECO:0000256" key="5">
    <source>
        <dbReference type="HAMAP-Rule" id="MF_01201"/>
    </source>
</evidence>